<evidence type="ECO:0000256" key="2">
    <source>
        <dbReference type="ARBA" id="ARBA00004141"/>
    </source>
</evidence>
<organism evidence="9">
    <name type="scientific">marine metagenome</name>
    <dbReference type="NCBI Taxonomy" id="408172"/>
    <lineage>
        <taxon>unclassified sequences</taxon>
        <taxon>metagenomes</taxon>
        <taxon>ecological metagenomes</taxon>
    </lineage>
</organism>
<dbReference type="InterPro" id="IPR039653">
    <property type="entry name" value="Prenyltransferase"/>
</dbReference>
<protein>
    <recommendedName>
        <fullName evidence="10">4-hydroxybenzoate octaprenyltransferase</fullName>
    </recommendedName>
</protein>
<dbReference type="PANTHER" id="PTHR11048:SF28">
    <property type="entry name" value="4-HYDROXYBENZOATE POLYPRENYLTRANSFERASE, MITOCHONDRIAL"/>
    <property type="match status" value="1"/>
</dbReference>
<evidence type="ECO:0000256" key="6">
    <source>
        <dbReference type="ARBA" id="ARBA00022989"/>
    </source>
</evidence>
<keyword evidence="7 8" id="KW-0472">Membrane</keyword>
<dbReference type="InterPro" id="IPR030470">
    <property type="entry name" value="UbiA_prenylTrfase_CS"/>
</dbReference>
<evidence type="ECO:0000256" key="8">
    <source>
        <dbReference type="SAM" id="Phobius"/>
    </source>
</evidence>
<dbReference type="Pfam" id="PF01040">
    <property type="entry name" value="UbiA"/>
    <property type="match status" value="1"/>
</dbReference>
<feature type="transmembrane region" description="Helical" evidence="8">
    <location>
        <begin position="52"/>
        <end position="72"/>
    </location>
</feature>
<gene>
    <name evidence="9" type="ORF">METZ01_LOCUS490234</name>
</gene>
<keyword evidence="5 8" id="KW-0812">Transmembrane</keyword>
<dbReference type="InterPro" id="IPR044878">
    <property type="entry name" value="UbiA_sf"/>
</dbReference>
<keyword evidence="6 8" id="KW-1133">Transmembrane helix</keyword>
<evidence type="ECO:0000256" key="5">
    <source>
        <dbReference type="ARBA" id="ARBA00022692"/>
    </source>
</evidence>
<dbReference type="GO" id="GO:0005886">
    <property type="term" value="C:plasma membrane"/>
    <property type="evidence" value="ECO:0007669"/>
    <property type="project" value="TreeGrafter"/>
</dbReference>
<evidence type="ECO:0000256" key="1">
    <source>
        <dbReference type="ARBA" id="ARBA00001946"/>
    </source>
</evidence>
<comment type="similarity">
    <text evidence="3">Belongs to the UbiA prenyltransferase family.</text>
</comment>
<proteinExistence type="inferred from homology"/>
<comment type="cofactor">
    <cofactor evidence="1">
        <name>Mg(2+)</name>
        <dbReference type="ChEBI" id="CHEBI:18420"/>
    </cofactor>
</comment>
<evidence type="ECO:0008006" key="10">
    <source>
        <dbReference type="Google" id="ProtNLM"/>
    </source>
</evidence>
<feature type="non-terminal residue" evidence="9">
    <location>
        <position position="141"/>
    </location>
</feature>
<name>A0A383CZA7_9ZZZZ</name>
<dbReference type="Gene3D" id="1.10.357.140">
    <property type="entry name" value="UbiA prenyltransferase"/>
    <property type="match status" value="1"/>
</dbReference>
<dbReference type="EMBL" id="UINC01212867">
    <property type="protein sequence ID" value="SVE37380.1"/>
    <property type="molecule type" value="Genomic_DNA"/>
</dbReference>
<dbReference type="InterPro" id="IPR000537">
    <property type="entry name" value="UbiA_prenyltransferase"/>
</dbReference>
<accession>A0A383CZA7</accession>
<dbReference type="GO" id="GO:0006744">
    <property type="term" value="P:ubiquinone biosynthetic process"/>
    <property type="evidence" value="ECO:0007669"/>
    <property type="project" value="TreeGrafter"/>
</dbReference>
<evidence type="ECO:0000313" key="9">
    <source>
        <dbReference type="EMBL" id="SVE37380.1"/>
    </source>
</evidence>
<reference evidence="9" key="1">
    <citation type="submission" date="2018-05" db="EMBL/GenBank/DDBJ databases">
        <authorList>
            <person name="Lanie J.A."/>
            <person name="Ng W.-L."/>
            <person name="Kazmierczak K.M."/>
            <person name="Andrzejewski T.M."/>
            <person name="Davidsen T.M."/>
            <person name="Wayne K.J."/>
            <person name="Tettelin H."/>
            <person name="Glass J.I."/>
            <person name="Rusch D."/>
            <person name="Podicherti R."/>
            <person name="Tsui H.-C.T."/>
            <person name="Winkler M.E."/>
        </authorList>
    </citation>
    <scope>NUCLEOTIDE SEQUENCE</scope>
</reference>
<evidence type="ECO:0000256" key="3">
    <source>
        <dbReference type="ARBA" id="ARBA00005985"/>
    </source>
</evidence>
<dbReference type="PROSITE" id="PS00943">
    <property type="entry name" value="UBIA"/>
    <property type="match status" value="1"/>
</dbReference>
<dbReference type="GO" id="GO:0016765">
    <property type="term" value="F:transferase activity, transferring alkyl or aryl (other than methyl) groups"/>
    <property type="evidence" value="ECO:0007669"/>
    <property type="project" value="InterPro"/>
</dbReference>
<feature type="transmembrane region" description="Helical" evidence="8">
    <location>
        <begin position="121"/>
        <end position="140"/>
    </location>
</feature>
<comment type="subcellular location">
    <subcellularLocation>
        <location evidence="2">Membrane</location>
        <topology evidence="2">Multi-pass membrane protein</topology>
    </subcellularLocation>
</comment>
<keyword evidence="4" id="KW-0808">Transferase</keyword>
<sequence>MLCHTPKEQPEYLSYTPTKESKYLKFPETKEYKMMLRSTFPYLQLIRADAPIGYWLLLWPCWLAVALTSPLTNYMLNLLLLFLLGAIVMRGAGCIFNDIVDRHFDALVTRTQNRPIATGEVSVLRAVLFMAGLSLAGLLIL</sequence>
<dbReference type="PANTHER" id="PTHR11048">
    <property type="entry name" value="PRENYLTRANSFERASES"/>
    <property type="match status" value="1"/>
</dbReference>
<evidence type="ECO:0000256" key="4">
    <source>
        <dbReference type="ARBA" id="ARBA00022679"/>
    </source>
</evidence>
<feature type="transmembrane region" description="Helical" evidence="8">
    <location>
        <begin position="78"/>
        <end position="100"/>
    </location>
</feature>
<dbReference type="AlphaFoldDB" id="A0A383CZA7"/>
<evidence type="ECO:0000256" key="7">
    <source>
        <dbReference type="ARBA" id="ARBA00023136"/>
    </source>
</evidence>